<dbReference type="RefSeq" id="WP_014886166.1">
    <property type="nucleotide sequence ID" value="NC_018410.1"/>
</dbReference>
<evidence type="ECO:0000313" key="2">
    <source>
        <dbReference type="Proteomes" id="UP000003940"/>
    </source>
</evidence>
<protein>
    <submittedName>
        <fullName evidence="1">Uncharacterized protein</fullName>
    </submittedName>
</protein>
<reference evidence="1 2" key="1">
    <citation type="journal article" date="2012" name="Microbiology">
        <title>Extensive variation in surface lipoprotein gene content and genomic changes associated with virulence during evolution of a novel North American house finch epizootic strain of Mycoplasma gallisepticum.</title>
        <authorList>
            <person name="Tulman E.R."/>
            <person name="Liao X."/>
            <person name="Szczepanek S.M."/>
            <person name="Ley D.H."/>
            <person name="Kutish G.F."/>
            <person name="Geary S.J."/>
        </authorList>
    </citation>
    <scope>NUCLEOTIDE SEQUENCE [LARGE SCALE GENOMIC DNA]</scope>
    <source>
        <strain evidence="2">House finch-associated</strain>
    </source>
</reference>
<accession>J3T9B9</accession>
<dbReference type="AlphaFoldDB" id="J3T9B9"/>
<dbReference type="PATRIC" id="fig|1159201.4.peg.1088"/>
<dbReference type="EMBL" id="CP003510">
    <property type="protein sequence ID" value="AFP79159.1"/>
    <property type="molecule type" value="Genomic_DNA"/>
</dbReference>
<dbReference type="HOGENOM" id="CLU_1852997_0_0_14"/>
<dbReference type="KEGG" id="mgw:HFMG01WIA_4020"/>
<dbReference type="Proteomes" id="UP000003940">
    <property type="component" value="Chromosome"/>
</dbReference>
<evidence type="ECO:0000313" key="1">
    <source>
        <dbReference type="EMBL" id="AFP79159.1"/>
    </source>
</evidence>
<gene>
    <name evidence="1" type="ORF">HFMG01WIA_4020</name>
</gene>
<proteinExistence type="predicted"/>
<organism evidence="1 2">
    <name type="scientific">Mycoplasmoides gallisepticum WI01_2001.043-13-2P</name>
    <dbReference type="NCBI Taxonomy" id="1159201"/>
    <lineage>
        <taxon>Bacteria</taxon>
        <taxon>Bacillati</taxon>
        <taxon>Mycoplasmatota</taxon>
        <taxon>Mycoplasmoidales</taxon>
        <taxon>Mycoplasmoidaceae</taxon>
        <taxon>Mycoplasmoides</taxon>
    </lineage>
</organism>
<sequence length="161" mass="18536">MKLDPNDIEVFRPLIAFNDHYSHMQTANYNKLREKMNLPLFKDYSKIFTEEDKAKLILQGLLGSIRGDLIRDKAVIRGRVVTTGHSYNIETDNVMKKHNLLYSENYYGSYNTPTISTRNVELSDGLLATRMFKTVLGEKDSFKNTSFIKAGKTLQITEVTY</sequence>
<name>J3T9B9_MYCGL</name>